<reference evidence="7 8" key="1">
    <citation type="submission" date="2019-01" db="EMBL/GenBank/DDBJ databases">
        <title>A draft genome assembly of the solar-powered sea slug Elysia chlorotica.</title>
        <authorList>
            <person name="Cai H."/>
            <person name="Li Q."/>
            <person name="Fang X."/>
            <person name="Li J."/>
            <person name="Curtis N.E."/>
            <person name="Altenburger A."/>
            <person name="Shibata T."/>
            <person name="Feng M."/>
            <person name="Maeda T."/>
            <person name="Schwartz J.A."/>
            <person name="Shigenobu S."/>
            <person name="Lundholm N."/>
            <person name="Nishiyama T."/>
            <person name="Yang H."/>
            <person name="Hasebe M."/>
            <person name="Li S."/>
            <person name="Pierce S.K."/>
            <person name="Wang J."/>
        </authorList>
    </citation>
    <scope>NUCLEOTIDE SEQUENCE [LARGE SCALE GENOMIC DNA]</scope>
    <source>
        <strain evidence="7">EC2010</strain>
        <tissue evidence="7">Whole organism of an adult</tissue>
    </source>
</reference>
<dbReference type="PANTHER" id="PTHR24264">
    <property type="entry name" value="TRYPSIN-RELATED"/>
    <property type="match status" value="1"/>
</dbReference>
<keyword evidence="1" id="KW-0645">Protease</keyword>
<accession>A0A433TZB5</accession>
<dbReference type="InterPro" id="IPR009003">
    <property type="entry name" value="Peptidase_S1_PA"/>
</dbReference>
<evidence type="ECO:0000256" key="3">
    <source>
        <dbReference type="ARBA" id="ARBA00022825"/>
    </source>
</evidence>
<dbReference type="SUPFAM" id="SSF50494">
    <property type="entry name" value="Trypsin-like serine proteases"/>
    <property type="match status" value="1"/>
</dbReference>
<dbReference type="PROSITE" id="PS50240">
    <property type="entry name" value="TRYPSIN_DOM"/>
    <property type="match status" value="1"/>
</dbReference>
<evidence type="ECO:0000256" key="1">
    <source>
        <dbReference type="ARBA" id="ARBA00022670"/>
    </source>
</evidence>
<comment type="similarity">
    <text evidence="5">Belongs to the peptidase S1 family. CLIP subfamily.</text>
</comment>
<organism evidence="7 8">
    <name type="scientific">Elysia chlorotica</name>
    <name type="common">Eastern emerald elysia</name>
    <name type="synonym">Sea slug</name>
    <dbReference type="NCBI Taxonomy" id="188477"/>
    <lineage>
        <taxon>Eukaryota</taxon>
        <taxon>Metazoa</taxon>
        <taxon>Spiralia</taxon>
        <taxon>Lophotrochozoa</taxon>
        <taxon>Mollusca</taxon>
        <taxon>Gastropoda</taxon>
        <taxon>Heterobranchia</taxon>
        <taxon>Euthyneura</taxon>
        <taxon>Panpulmonata</taxon>
        <taxon>Sacoglossa</taxon>
        <taxon>Placobranchoidea</taxon>
        <taxon>Plakobranchidae</taxon>
        <taxon>Elysia</taxon>
    </lineage>
</organism>
<evidence type="ECO:0000313" key="8">
    <source>
        <dbReference type="Proteomes" id="UP000271974"/>
    </source>
</evidence>
<sequence>MAVQRIQVDPRHVPHINDYDVAVLTLERALQFSDCVSPICLPPANSSPFDADFCVAAGWGITTYTETAKLVQDLRKVVVPLVPEWLCRNVYDPKYINQLKLCAGDLTNGGVDTCRGDSGGPLMCKRDNLYYAYGIVSFGSICGAANMPGVYTNVVNAEILDFITRAIQG</sequence>
<dbReference type="Gene3D" id="2.40.10.10">
    <property type="entry name" value="Trypsin-like serine proteases"/>
    <property type="match status" value="1"/>
</dbReference>
<dbReference type="PANTHER" id="PTHR24264:SF54">
    <property type="entry name" value="PEPTIDASE S1 DOMAIN-CONTAINING PROTEIN"/>
    <property type="match status" value="1"/>
</dbReference>
<dbReference type="GO" id="GO:0005615">
    <property type="term" value="C:extracellular space"/>
    <property type="evidence" value="ECO:0007669"/>
    <property type="project" value="TreeGrafter"/>
</dbReference>
<dbReference type="AlphaFoldDB" id="A0A433TZB5"/>
<dbReference type="STRING" id="188477.A0A433TZB5"/>
<dbReference type="Proteomes" id="UP000271974">
    <property type="component" value="Unassembled WGS sequence"/>
</dbReference>
<dbReference type="InterPro" id="IPR050127">
    <property type="entry name" value="Serine_Proteases_S1"/>
</dbReference>
<dbReference type="InterPro" id="IPR001254">
    <property type="entry name" value="Trypsin_dom"/>
</dbReference>
<keyword evidence="8" id="KW-1185">Reference proteome</keyword>
<proteinExistence type="inferred from homology"/>
<comment type="caution">
    <text evidence="7">The sequence shown here is derived from an EMBL/GenBank/DDBJ whole genome shotgun (WGS) entry which is preliminary data.</text>
</comment>
<keyword evidence="4" id="KW-1015">Disulfide bond</keyword>
<dbReference type="FunFam" id="2.40.10.10:FF:000002">
    <property type="entry name" value="Transmembrane protease serine"/>
    <property type="match status" value="1"/>
</dbReference>
<dbReference type="PROSITE" id="PS00135">
    <property type="entry name" value="TRYPSIN_SER"/>
    <property type="match status" value="1"/>
</dbReference>
<dbReference type="EMBL" id="RQTK01000124">
    <property type="protein sequence ID" value="RUS86907.1"/>
    <property type="molecule type" value="Genomic_DNA"/>
</dbReference>
<evidence type="ECO:0000313" key="7">
    <source>
        <dbReference type="EMBL" id="RUS86907.1"/>
    </source>
</evidence>
<dbReference type="GO" id="GO:0004252">
    <property type="term" value="F:serine-type endopeptidase activity"/>
    <property type="evidence" value="ECO:0007669"/>
    <property type="project" value="InterPro"/>
</dbReference>
<keyword evidence="2" id="KW-0378">Hydrolase</keyword>
<dbReference type="Pfam" id="PF00089">
    <property type="entry name" value="Trypsin"/>
    <property type="match status" value="1"/>
</dbReference>
<dbReference type="GO" id="GO:0006508">
    <property type="term" value="P:proteolysis"/>
    <property type="evidence" value="ECO:0007669"/>
    <property type="project" value="UniProtKB-KW"/>
</dbReference>
<dbReference type="CDD" id="cd00190">
    <property type="entry name" value="Tryp_SPc"/>
    <property type="match status" value="1"/>
</dbReference>
<evidence type="ECO:0000256" key="5">
    <source>
        <dbReference type="ARBA" id="ARBA00024195"/>
    </source>
</evidence>
<dbReference type="InterPro" id="IPR043504">
    <property type="entry name" value="Peptidase_S1_PA_chymotrypsin"/>
</dbReference>
<dbReference type="InterPro" id="IPR033116">
    <property type="entry name" value="TRYPSIN_SER"/>
</dbReference>
<name>A0A433TZB5_ELYCH</name>
<feature type="domain" description="Peptidase S1" evidence="6">
    <location>
        <begin position="1"/>
        <end position="168"/>
    </location>
</feature>
<evidence type="ECO:0000256" key="4">
    <source>
        <dbReference type="ARBA" id="ARBA00023157"/>
    </source>
</evidence>
<dbReference type="OrthoDB" id="6052809at2759"/>
<protein>
    <recommendedName>
        <fullName evidence="6">Peptidase S1 domain-containing protein</fullName>
    </recommendedName>
</protein>
<dbReference type="SMART" id="SM00020">
    <property type="entry name" value="Tryp_SPc"/>
    <property type="match status" value="1"/>
</dbReference>
<evidence type="ECO:0000259" key="6">
    <source>
        <dbReference type="PROSITE" id="PS50240"/>
    </source>
</evidence>
<evidence type="ECO:0000256" key="2">
    <source>
        <dbReference type="ARBA" id="ARBA00022801"/>
    </source>
</evidence>
<gene>
    <name evidence="7" type="ORF">EGW08_005312</name>
</gene>
<keyword evidence="3" id="KW-0720">Serine protease</keyword>